<dbReference type="SUPFAM" id="SSF53474">
    <property type="entry name" value="alpha/beta-Hydrolases"/>
    <property type="match status" value="1"/>
</dbReference>
<evidence type="ECO:0000313" key="1">
    <source>
        <dbReference type="EMBL" id="OLF11245.1"/>
    </source>
</evidence>
<dbReference type="InterPro" id="IPR029058">
    <property type="entry name" value="AB_hydrolase_fold"/>
</dbReference>
<gene>
    <name evidence="1" type="ORF">BLA60_14125</name>
</gene>
<dbReference type="RefSeq" id="WP_075133406.1">
    <property type="nucleotide sequence ID" value="NZ_MSIF01000005.1"/>
</dbReference>
<keyword evidence="2" id="KW-1185">Reference proteome</keyword>
<protein>
    <submittedName>
        <fullName evidence="1">Alpha/beta hydrolase</fullName>
    </submittedName>
</protein>
<organism evidence="1 2">
    <name type="scientific">Actinophytocola xinjiangensis</name>
    <dbReference type="NCBI Taxonomy" id="485602"/>
    <lineage>
        <taxon>Bacteria</taxon>
        <taxon>Bacillati</taxon>
        <taxon>Actinomycetota</taxon>
        <taxon>Actinomycetes</taxon>
        <taxon>Pseudonocardiales</taxon>
        <taxon>Pseudonocardiaceae</taxon>
    </lineage>
</organism>
<dbReference type="Proteomes" id="UP000185696">
    <property type="component" value="Unassembled WGS sequence"/>
</dbReference>
<keyword evidence="1" id="KW-0378">Hydrolase</keyword>
<name>A0A7Z0WNV9_9PSEU</name>
<dbReference type="Gene3D" id="3.40.50.1820">
    <property type="entry name" value="alpha/beta hydrolase"/>
    <property type="match status" value="1"/>
</dbReference>
<sequence>MSRVAVVLPGGRFGPHAPLLMYAADAAEARGATPHHVTWDPPYDPAALPLERAERWVAEQVPAGDLLIGKSLGSLGAGVAAARGLPAVWLTPLLTIAPAATALRRASAPVLLVGGTADPVWDGALAREITPHVLEVEGADHGMYVPGRLARSAEILGRVATAVEDFLDDVVWPA</sequence>
<accession>A0A7Z0WNV9</accession>
<dbReference type="AlphaFoldDB" id="A0A7Z0WNV9"/>
<dbReference type="OrthoDB" id="70765at2"/>
<dbReference type="GO" id="GO:0016787">
    <property type="term" value="F:hydrolase activity"/>
    <property type="evidence" value="ECO:0007669"/>
    <property type="project" value="UniProtKB-KW"/>
</dbReference>
<reference evidence="1 2" key="1">
    <citation type="submission" date="2016-12" db="EMBL/GenBank/DDBJ databases">
        <title>The draft genome sequence of Actinophytocola xinjiangensis.</title>
        <authorList>
            <person name="Wang W."/>
            <person name="Yuan L."/>
        </authorList>
    </citation>
    <scope>NUCLEOTIDE SEQUENCE [LARGE SCALE GENOMIC DNA]</scope>
    <source>
        <strain evidence="1 2">CGMCC 4.4663</strain>
    </source>
</reference>
<evidence type="ECO:0000313" key="2">
    <source>
        <dbReference type="Proteomes" id="UP000185696"/>
    </source>
</evidence>
<comment type="caution">
    <text evidence="1">The sequence shown here is derived from an EMBL/GenBank/DDBJ whole genome shotgun (WGS) entry which is preliminary data.</text>
</comment>
<dbReference type="EMBL" id="MSIF01000005">
    <property type="protein sequence ID" value="OLF11245.1"/>
    <property type="molecule type" value="Genomic_DNA"/>
</dbReference>
<proteinExistence type="predicted"/>